<protein>
    <recommendedName>
        <fullName evidence="4">Flagellin C-terminal domain-containing protein</fullName>
    </recommendedName>
</protein>
<dbReference type="InterPro" id="IPR046358">
    <property type="entry name" value="Flagellin_C"/>
</dbReference>
<dbReference type="SUPFAM" id="SSF64518">
    <property type="entry name" value="Phase 1 flagellin"/>
    <property type="match status" value="1"/>
</dbReference>
<evidence type="ECO:0000256" key="1">
    <source>
        <dbReference type="ARBA" id="ARBA00004365"/>
    </source>
</evidence>
<evidence type="ECO:0000256" key="3">
    <source>
        <dbReference type="ARBA" id="ARBA00023143"/>
    </source>
</evidence>
<dbReference type="InterPro" id="IPR001492">
    <property type="entry name" value="Flagellin"/>
</dbReference>
<proteinExistence type="inferred from homology"/>
<dbReference type="Gene3D" id="6.10.10.10">
    <property type="entry name" value="Flagellar export chaperone, C-terminal domain"/>
    <property type="match status" value="1"/>
</dbReference>
<dbReference type="Pfam" id="PF00700">
    <property type="entry name" value="Flagellin_C"/>
    <property type="match status" value="1"/>
</dbReference>
<reference evidence="5 6" key="1">
    <citation type="submission" date="2020-03" db="EMBL/GenBank/DDBJ databases">
        <title>Genome sequence of strain Massilia sp. TW-1.</title>
        <authorList>
            <person name="Chaudhary D.K."/>
        </authorList>
    </citation>
    <scope>NUCLEOTIDE SEQUENCE [LARGE SCALE GENOMIC DNA]</scope>
    <source>
        <strain evidence="5 6">TW-1</strain>
    </source>
</reference>
<evidence type="ECO:0000259" key="4">
    <source>
        <dbReference type="Pfam" id="PF00700"/>
    </source>
</evidence>
<dbReference type="PANTHER" id="PTHR42792">
    <property type="entry name" value="FLAGELLIN"/>
    <property type="match status" value="1"/>
</dbReference>
<keyword evidence="3" id="KW-0975">Bacterial flagellum</keyword>
<comment type="similarity">
    <text evidence="2">Belongs to the bacterial flagellin family.</text>
</comment>
<gene>
    <name evidence="5" type="ORF">HAV22_14210</name>
</gene>
<evidence type="ECO:0000256" key="2">
    <source>
        <dbReference type="ARBA" id="ARBA00005709"/>
    </source>
</evidence>
<name>A0ABX0PBQ0_9BURK</name>
<evidence type="ECO:0000313" key="6">
    <source>
        <dbReference type="Proteomes" id="UP000716322"/>
    </source>
</evidence>
<keyword evidence="6" id="KW-1185">Reference proteome</keyword>
<dbReference type="EMBL" id="JAAQOM010000008">
    <property type="protein sequence ID" value="NIA54787.1"/>
    <property type="molecule type" value="Genomic_DNA"/>
</dbReference>
<evidence type="ECO:0000313" key="5">
    <source>
        <dbReference type="EMBL" id="NIA54787.1"/>
    </source>
</evidence>
<comment type="subcellular location">
    <subcellularLocation>
        <location evidence="1">Bacterial flagellum</location>
    </subcellularLocation>
</comment>
<sequence>MRSRPSPRSRIEDVDYAGAAVRLTRAQILQQAASAMLSQANGEPRAVLALLR</sequence>
<feature type="domain" description="Flagellin C-terminal" evidence="4">
    <location>
        <begin position="8"/>
        <end position="51"/>
    </location>
</feature>
<dbReference type="InterPro" id="IPR042187">
    <property type="entry name" value="Flagellin_C_sub2"/>
</dbReference>
<organism evidence="5 6">
    <name type="scientific">Telluria antibiotica</name>
    <dbReference type="NCBI Taxonomy" id="2717319"/>
    <lineage>
        <taxon>Bacteria</taxon>
        <taxon>Pseudomonadati</taxon>
        <taxon>Pseudomonadota</taxon>
        <taxon>Betaproteobacteria</taxon>
        <taxon>Burkholderiales</taxon>
        <taxon>Oxalobacteraceae</taxon>
        <taxon>Telluria group</taxon>
        <taxon>Telluria</taxon>
    </lineage>
</organism>
<comment type="caution">
    <text evidence="5">The sequence shown here is derived from an EMBL/GenBank/DDBJ whole genome shotgun (WGS) entry which is preliminary data.</text>
</comment>
<accession>A0ABX0PBQ0</accession>
<dbReference type="PANTHER" id="PTHR42792:SF2">
    <property type="entry name" value="FLAGELLIN"/>
    <property type="match status" value="1"/>
</dbReference>
<dbReference type="Proteomes" id="UP000716322">
    <property type="component" value="Unassembled WGS sequence"/>
</dbReference>